<dbReference type="PANTHER" id="PTHR42879">
    <property type="entry name" value="3-OXOACYL-(ACYL-CARRIER-PROTEIN) REDUCTASE"/>
    <property type="match status" value="1"/>
</dbReference>
<dbReference type="Proteomes" id="UP000422108">
    <property type="component" value="Chromosome"/>
</dbReference>
<dbReference type="GO" id="GO:0032787">
    <property type="term" value="P:monocarboxylic acid metabolic process"/>
    <property type="evidence" value="ECO:0007669"/>
    <property type="project" value="UniProtKB-ARBA"/>
</dbReference>
<gene>
    <name evidence="2" type="ORF">DSCOOX_00350</name>
</gene>
<dbReference type="PROSITE" id="PS00061">
    <property type="entry name" value="ADH_SHORT"/>
    <property type="match status" value="1"/>
</dbReference>
<keyword evidence="3" id="KW-1185">Reference proteome</keyword>
<protein>
    <recommendedName>
        <fullName evidence="4">3-oxoacyl-[acyl-carrier-protein] reductase FabG</fullName>
    </recommendedName>
</protein>
<accession>A0A5K8A2R3</accession>
<dbReference type="InterPro" id="IPR036291">
    <property type="entry name" value="NAD(P)-bd_dom_sf"/>
</dbReference>
<organism evidence="2 3">
    <name type="scientific">Desulfosarcina ovata subsp. ovata</name>
    <dbReference type="NCBI Taxonomy" id="2752305"/>
    <lineage>
        <taxon>Bacteria</taxon>
        <taxon>Pseudomonadati</taxon>
        <taxon>Thermodesulfobacteriota</taxon>
        <taxon>Desulfobacteria</taxon>
        <taxon>Desulfobacterales</taxon>
        <taxon>Desulfosarcinaceae</taxon>
        <taxon>Desulfosarcina</taxon>
    </lineage>
</organism>
<reference evidence="2 3" key="1">
    <citation type="submission" date="2019-11" db="EMBL/GenBank/DDBJ databases">
        <title>Comparative genomics of hydrocarbon-degrading Desulfosarcina strains.</title>
        <authorList>
            <person name="Watanabe M."/>
            <person name="Kojima H."/>
            <person name="Fukui M."/>
        </authorList>
    </citation>
    <scope>NUCLEOTIDE SEQUENCE [LARGE SCALE GENOMIC DNA]</scope>
    <source>
        <strain evidence="3">oXyS1</strain>
    </source>
</reference>
<evidence type="ECO:0000313" key="2">
    <source>
        <dbReference type="EMBL" id="BBO86855.1"/>
    </source>
</evidence>
<dbReference type="Pfam" id="PF13561">
    <property type="entry name" value="adh_short_C2"/>
    <property type="match status" value="1"/>
</dbReference>
<dbReference type="PANTHER" id="PTHR42879:SF2">
    <property type="entry name" value="3-OXOACYL-[ACYL-CARRIER-PROTEIN] REDUCTASE FABG"/>
    <property type="match status" value="1"/>
</dbReference>
<dbReference type="AlphaFoldDB" id="A0A5K8A2R3"/>
<dbReference type="PRINTS" id="PR00081">
    <property type="entry name" value="GDHRDH"/>
</dbReference>
<dbReference type="InterPro" id="IPR020904">
    <property type="entry name" value="Sc_DH/Rdtase_CS"/>
</dbReference>
<dbReference type="Gene3D" id="3.40.50.720">
    <property type="entry name" value="NAD(P)-binding Rossmann-like Domain"/>
    <property type="match status" value="1"/>
</dbReference>
<dbReference type="InterPro" id="IPR050259">
    <property type="entry name" value="SDR"/>
</dbReference>
<evidence type="ECO:0000256" key="1">
    <source>
        <dbReference type="ARBA" id="ARBA00006484"/>
    </source>
</evidence>
<evidence type="ECO:0008006" key="4">
    <source>
        <dbReference type="Google" id="ProtNLM"/>
    </source>
</evidence>
<comment type="similarity">
    <text evidence="1">Belongs to the short-chain dehydrogenases/reductases (SDR) family.</text>
</comment>
<dbReference type="EMBL" id="AP021879">
    <property type="protein sequence ID" value="BBO86855.1"/>
    <property type="molecule type" value="Genomic_DNA"/>
</dbReference>
<evidence type="ECO:0000313" key="3">
    <source>
        <dbReference type="Proteomes" id="UP000422108"/>
    </source>
</evidence>
<sequence length="121" mass="12717">MVEKKHGRIINIASRAWLGGPGQAPYSSAKAGMVGLTRTLALELGGKGITSNCIAPGLIHTPLWDELPEKNKAFLLSKQPTGKLGDVDDVANAILFFADDDAGFITGQVLYTCGGRSLFSG</sequence>
<dbReference type="InterPro" id="IPR002347">
    <property type="entry name" value="SDR_fam"/>
</dbReference>
<name>A0A5K8A2R3_9BACT</name>
<proteinExistence type="inferred from homology"/>
<dbReference type="PRINTS" id="PR00080">
    <property type="entry name" value="SDRFAMILY"/>
</dbReference>
<dbReference type="SUPFAM" id="SSF51735">
    <property type="entry name" value="NAD(P)-binding Rossmann-fold domains"/>
    <property type="match status" value="1"/>
</dbReference>